<feature type="domain" description="HTH myb-type" evidence="8">
    <location>
        <begin position="46"/>
        <end position="101"/>
    </location>
</feature>
<evidence type="ECO:0000259" key="7">
    <source>
        <dbReference type="PROSITE" id="PS51293"/>
    </source>
</evidence>
<dbReference type="SUPFAM" id="SSF46689">
    <property type="entry name" value="Homeodomain-like"/>
    <property type="match status" value="1"/>
</dbReference>
<dbReference type="InterPro" id="IPR009057">
    <property type="entry name" value="Homeodomain-like_sf"/>
</dbReference>
<dbReference type="InterPro" id="IPR006447">
    <property type="entry name" value="Myb_dom_plants"/>
</dbReference>
<dbReference type="CDD" id="cd00167">
    <property type="entry name" value="SANT"/>
    <property type="match status" value="1"/>
</dbReference>
<keyword evidence="5" id="KW-0539">Nucleus</keyword>
<dbReference type="Proteomes" id="UP001058974">
    <property type="component" value="Chromosome 2"/>
</dbReference>
<evidence type="ECO:0000259" key="8">
    <source>
        <dbReference type="PROSITE" id="PS51294"/>
    </source>
</evidence>
<dbReference type="PROSITE" id="PS51293">
    <property type="entry name" value="SANT"/>
    <property type="match status" value="1"/>
</dbReference>
<dbReference type="InterPro" id="IPR017884">
    <property type="entry name" value="SANT_dom"/>
</dbReference>
<dbReference type="InterPro" id="IPR017930">
    <property type="entry name" value="Myb_dom"/>
</dbReference>
<accession>A0A9D5BA41</accession>
<dbReference type="PROSITE" id="PS51294">
    <property type="entry name" value="HTH_MYB"/>
    <property type="match status" value="1"/>
</dbReference>
<evidence type="ECO:0000313" key="10">
    <source>
        <dbReference type="Proteomes" id="UP001058974"/>
    </source>
</evidence>
<dbReference type="GO" id="GO:0009751">
    <property type="term" value="P:response to salicylic acid"/>
    <property type="evidence" value="ECO:0007669"/>
    <property type="project" value="TreeGrafter"/>
</dbReference>
<sequence>MEMPSYLYLYPIQEDEVDVPPHISDAFIPIHNLSPNENKTFSPKKKLTKKIGHWSKREHRLFLEGLERYGHGNWKKISRHIVSKSSTQVASYAQKYFIRKKKERRSRFDNIASFVEFFNFIQT</sequence>
<keyword evidence="10" id="KW-1185">Reference proteome</keyword>
<dbReference type="GO" id="GO:0003677">
    <property type="term" value="F:DNA binding"/>
    <property type="evidence" value="ECO:0007669"/>
    <property type="project" value="UniProtKB-KW"/>
</dbReference>
<feature type="domain" description="Myb-like" evidence="6">
    <location>
        <begin position="46"/>
        <end position="97"/>
    </location>
</feature>
<keyword evidence="3" id="KW-0238">DNA-binding</keyword>
<organism evidence="9 10">
    <name type="scientific">Pisum sativum</name>
    <name type="common">Garden pea</name>
    <name type="synonym">Lathyrus oleraceus</name>
    <dbReference type="NCBI Taxonomy" id="3888"/>
    <lineage>
        <taxon>Eukaryota</taxon>
        <taxon>Viridiplantae</taxon>
        <taxon>Streptophyta</taxon>
        <taxon>Embryophyta</taxon>
        <taxon>Tracheophyta</taxon>
        <taxon>Spermatophyta</taxon>
        <taxon>Magnoliopsida</taxon>
        <taxon>eudicotyledons</taxon>
        <taxon>Gunneridae</taxon>
        <taxon>Pentapetalae</taxon>
        <taxon>rosids</taxon>
        <taxon>fabids</taxon>
        <taxon>Fabales</taxon>
        <taxon>Fabaceae</taxon>
        <taxon>Papilionoideae</taxon>
        <taxon>50 kb inversion clade</taxon>
        <taxon>NPAAA clade</taxon>
        <taxon>Hologalegina</taxon>
        <taxon>IRL clade</taxon>
        <taxon>Fabeae</taxon>
        <taxon>Lathyrus</taxon>
    </lineage>
</organism>
<evidence type="ECO:0000256" key="1">
    <source>
        <dbReference type="ARBA" id="ARBA00004123"/>
    </source>
</evidence>
<dbReference type="AlphaFoldDB" id="A0A9D5BA41"/>
<keyword evidence="4" id="KW-0804">Transcription</keyword>
<evidence type="ECO:0000256" key="2">
    <source>
        <dbReference type="ARBA" id="ARBA00023015"/>
    </source>
</evidence>
<dbReference type="PROSITE" id="PS50090">
    <property type="entry name" value="MYB_LIKE"/>
    <property type="match status" value="1"/>
</dbReference>
<dbReference type="GO" id="GO:0005634">
    <property type="term" value="C:nucleus"/>
    <property type="evidence" value="ECO:0007669"/>
    <property type="project" value="UniProtKB-SubCell"/>
</dbReference>
<dbReference type="Gene3D" id="1.10.10.60">
    <property type="entry name" value="Homeodomain-like"/>
    <property type="match status" value="1"/>
</dbReference>
<comment type="subcellular location">
    <subcellularLocation>
        <location evidence="1">Nucleus</location>
    </subcellularLocation>
</comment>
<dbReference type="InterPro" id="IPR052245">
    <property type="entry name" value="Plant_Stress_Dev_TF"/>
</dbReference>
<dbReference type="EMBL" id="JAMSHJ010000002">
    <property type="protein sequence ID" value="KAI5434829.1"/>
    <property type="molecule type" value="Genomic_DNA"/>
</dbReference>
<feature type="domain" description="SANT" evidence="7">
    <location>
        <begin position="54"/>
        <end position="101"/>
    </location>
</feature>
<protein>
    <submittedName>
        <fullName evidence="9">Uncharacterized protein</fullName>
    </submittedName>
</protein>
<keyword evidence="2" id="KW-0805">Transcription regulation</keyword>
<evidence type="ECO:0000256" key="3">
    <source>
        <dbReference type="ARBA" id="ARBA00023125"/>
    </source>
</evidence>
<dbReference type="NCBIfam" id="TIGR01557">
    <property type="entry name" value="myb_SHAQKYF"/>
    <property type="match status" value="1"/>
</dbReference>
<evidence type="ECO:0000256" key="5">
    <source>
        <dbReference type="ARBA" id="ARBA00023242"/>
    </source>
</evidence>
<dbReference type="GO" id="GO:0006355">
    <property type="term" value="P:regulation of DNA-templated transcription"/>
    <property type="evidence" value="ECO:0007669"/>
    <property type="project" value="UniProtKB-ARBA"/>
</dbReference>
<comment type="caution">
    <text evidence="9">The sequence shown here is derived from an EMBL/GenBank/DDBJ whole genome shotgun (WGS) entry which is preliminary data.</text>
</comment>
<reference evidence="9 10" key="1">
    <citation type="journal article" date="2022" name="Nat. Genet.">
        <title>Improved pea reference genome and pan-genome highlight genomic features and evolutionary characteristics.</title>
        <authorList>
            <person name="Yang T."/>
            <person name="Liu R."/>
            <person name="Luo Y."/>
            <person name="Hu S."/>
            <person name="Wang D."/>
            <person name="Wang C."/>
            <person name="Pandey M.K."/>
            <person name="Ge S."/>
            <person name="Xu Q."/>
            <person name="Li N."/>
            <person name="Li G."/>
            <person name="Huang Y."/>
            <person name="Saxena R.K."/>
            <person name="Ji Y."/>
            <person name="Li M."/>
            <person name="Yan X."/>
            <person name="He Y."/>
            <person name="Liu Y."/>
            <person name="Wang X."/>
            <person name="Xiang C."/>
            <person name="Varshney R.K."/>
            <person name="Ding H."/>
            <person name="Gao S."/>
            <person name="Zong X."/>
        </authorList>
    </citation>
    <scope>NUCLEOTIDE SEQUENCE [LARGE SCALE GENOMIC DNA]</scope>
    <source>
        <strain evidence="9 10">cv. Zhongwan 6</strain>
    </source>
</reference>
<evidence type="ECO:0000259" key="6">
    <source>
        <dbReference type="PROSITE" id="PS50090"/>
    </source>
</evidence>
<dbReference type="PANTHER" id="PTHR44191:SF21">
    <property type="entry name" value="TRANSCRIPTION FACTOR SRM1"/>
    <property type="match status" value="1"/>
</dbReference>
<dbReference type="GO" id="GO:0009739">
    <property type="term" value="P:response to gibberellin"/>
    <property type="evidence" value="ECO:0007669"/>
    <property type="project" value="TreeGrafter"/>
</dbReference>
<name>A0A9D5BA41_PEA</name>
<dbReference type="InterPro" id="IPR001005">
    <property type="entry name" value="SANT/Myb"/>
</dbReference>
<gene>
    <name evidence="9" type="ORF">KIW84_021590</name>
</gene>
<dbReference type="PANTHER" id="PTHR44191">
    <property type="entry name" value="TRANSCRIPTION FACTOR KUA1"/>
    <property type="match status" value="1"/>
</dbReference>
<evidence type="ECO:0000313" key="9">
    <source>
        <dbReference type="EMBL" id="KAI5434829.1"/>
    </source>
</evidence>
<dbReference type="Pfam" id="PF00249">
    <property type="entry name" value="Myb_DNA-binding"/>
    <property type="match status" value="1"/>
</dbReference>
<dbReference type="Gramene" id="Psat02G0159000-T1">
    <property type="protein sequence ID" value="KAI5434829.1"/>
    <property type="gene ID" value="KIW84_021590"/>
</dbReference>
<evidence type="ECO:0000256" key="4">
    <source>
        <dbReference type="ARBA" id="ARBA00023163"/>
    </source>
</evidence>
<proteinExistence type="predicted"/>
<dbReference type="SMART" id="SM00717">
    <property type="entry name" value="SANT"/>
    <property type="match status" value="1"/>
</dbReference>